<keyword evidence="1" id="KW-1133">Transmembrane helix</keyword>
<gene>
    <name evidence="2" type="ORF">WMO64_09870</name>
</gene>
<protein>
    <submittedName>
        <fullName evidence="2">Tubulin-like doman-containing protein</fullName>
    </submittedName>
</protein>
<dbReference type="PROSITE" id="PS51257">
    <property type="entry name" value="PROKAR_LIPOPROTEIN"/>
    <property type="match status" value="1"/>
</dbReference>
<dbReference type="RefSeq" id="WP_349231862.1">
    <property type="nucleotide sequence ID" value="NZ_JBBMFK010000014.1"/>
</dbReference>
<dbReference type="InterPro" id="IPR036525">
    <property type="entry name" value="Tubulin/FtsZ_GTPase_sf"/>
</dbReference>
<proteinExistence type="predicted"/>
<evidence type="ECO:0000313" key="3">
    <source>
        <dbReference type="Proteomes" id="UP001464378"/>
    </source>
</evidence>
<dbReference type="Proteomes" id="UP001464378">
    <property type="component" value="Unassembled WGS sequence"/>
</dbReference>
<organism evidence="2 3">
    <name type="scientific">Pseudoflavonifractor intestinihominis</name>
    <dbReference type="NCBI Taxonomy" id="3133171"/>
    <lineage>
        <taxon>Bacteria</taxon>
        <taxon>Bacillati</taxon>
        <taxon>Bacillota</taxon>
        <taxon>Clostridia</taxon>
        <taxon>Eubacteriales</taxon>
        <taxon>Oscillospiraceae</taxon>
        <taxon>Pseudoflavonifractor</taxon>
    </lineage>
</organism>
<feature type="transmembrane region" description="Helical" evidence="1">
    <location>
        <begin position="147"/>
        <end position="172"/>
    </location>
</feature>
<dbReference type="SUPFAM" id="SSF52490">
    <property type="entry name" value="Tubulin nucleotide-binding domain-like"/>
    <property type="match status" value="1"/>
</dbReference>
<evidence type="ECO:0000313" key="2">
    <source>
        <dbReference type="EMBL" id="MEQ2443774.1"/>
    </source>
</evidence>
<name>A0ABV1EA72_9FIRM</name>
<dbReference type="Pfam" id="PF13809">
    <property type="entry name" value="Tubulin_2"/>
    <property type="match status" value="1"/>
</dbReference>
<evidence type="ECO:0000256" key="1">
    <source>
        <dbReference type="SAM" id="Phobius"/>
    </source>
</evidence>
<comment type="caution">
    <text evidence="2">The sequence shown here is derived from an EMBL/GenBank/DDBJ whole genome shotgun (WGS) entry which is preliminary data.</text>
</comment>
<dbReference type="EMBL" id="JBBMFK010000014">
    <property type="protein sequence ID" value="MEQ2443774.1"/>
    <property type="molecule type" value="Genomic_DNA"/>
</dbReference>
<dbReference type="Gene3D" id="3.40.50.1440">
    <property type="entry name" value="Tubulin/FtsZ, GTPase domain"/>
    <property type="match status" value="1"/>
</dbReference>
<keyword evidence="1" id="KW-0472">Membrane</keyword>
<reference evidence="2 3" key="1">
    <citation type="submission" date="2024-03" db="EMBL/GenBank/DDBJ databases">
        <title>Human intestinal bacterial collection.</title>
        <authorList>
            <person name="Pauvert C."/>
            <person name="Hitch T.C.A."/>
            <person name="Clavel T."/>
        </authorList>
    </citation>
    <scope>NUCLEOTIDE SEQUENCE [LARGE SCALE GENOMIC DNA]</scope>
    <source>
        <strain evidence="2 3">CLA-AP-H29</strain>
    </source>
</reference>
<keyword evidence="1" id="KW-0812">Transmembrane</keyword>
<sequence>MGKEIIKENIVDAPTLFIGIGGTGCDIVKRVAEMCRPAETENINFACLDTNVNDLSAVAKSRAHIYYVQTSSTQTVGDYLDYDRDALEHWFPKNAVMYDKTVSEGAGQVRAISRLALNATIKTGRIRPLYDAIDDLFRKDGKALKQAMRIIIVSTASGGTGSGIVLPLAMLVRNYVNTKYTNTSLIVRSVILLPETLDSVIDSTAERESQRRNAYATIKEINAFMMKGSGFMDVGDSELSRYRNLHIAFAMPGTDELKCLSLLPFDFCFLMDGQNAEDTTMISLDQYKAQAAQALYEQNIGPMQKNAFSLEDNIIKEMSNPGNFGRNRFGGIGAGLIRYPYDEIADYIAYGWAKASIGGEGEAAKWSKYDHAFEVAKREAVKKGLSQSETPTRGQVYVDKLRVSTDNFSKDLNARFLRDADKRLRLFFKSLEDEMVASLSTDTAIRGCRDAANALAGEIDYTDENNKGHATENKDKLRTYEVVLRANARKVAANAAEALFMNEAKTINEKRPCTLEFLLKNAFGEVCHPNAARYMLYMAQMEMEKRVRTASAYLNNVILPRLQLYAPDAYDTGMFDHEKTKQTEANLDDLCAAEQDPDKRSRIPLFSGGDTKFYEKLNELFPDYHKHIREFGEYTAKLEAYTFGSEYLKDLCNMYERFFFSFGEKVQALERRQEDMVDSLKFRKGDSTYNVCATKSLLDELVRSTARQSEEGAMLESELNAQIFDAVKSNVAFERDIRNADIVENDLSIDIFDDILLGYFKRDVRRKCTSIDVNIIEAIALENRLLARLKMRDEQQGSDEKLIDKVTNEENLRHIRDVIAMGARLAAPSIQRLRNEEAREVRLCAYNKSLTDMRAYRITELIPKGAAVDTISRYELHFFNALYNLTPDKLSKFACRSKTETGEKDAGLYHNAYVSYSRNIGPDSTKNSSISTHIDKRWDSLSAMPELDFDFQKQQMMKIHQALIYGLIHRAITHRSLSTAANGKKVYKYENSDEQYIEMIVSNGTLCDEFYEILDSLYISPAVVEDMEKIKQMKRTRDKVRNSSYADTNFAKDLSSFCIETLHDGPTSLFEIPVAYYNSLPSSLRFVNEIFGLVNAVIQTFEDELAEWESPNDAKFILCDLLKKQFMLLMDNFERYDSLSQNSKTSENPVIDIIYRRVKAAFSTAPEPDDYEQALEEMKARIR</sequence>
<keyword evidence="3" id="KW-1185">Reference proteome</keyword>
<accession>A0ABV1EA72</accession>
<dbReference type="InterPro" id="IPR025904">
    <property type="entry name" value="Tubulin-like"/>
</dbReference>